<comment type="similarity">
    <text evidence="1">Belongs to the methylthioribose kinase family.</text>
</comment>
<dbReference type="AlphaFoldDB" id="A0A433SXB3"/>
<evidence type="ECO:0000256" key="3">
    <source>
        <dbReference type="ARBA" id="ARBA00022741"/>
    </source>
</evidence>
<dbReference type="GO" id="GO:0016301">
    <property type="term" value="F:kinase activity"/>
    <property type="evidence" value="ECO:0007669"/>
    <property type="project" value="UniProtKB-KW"/>
</dbReference>
<dbReference type="Proteomes" id="UP000271974">
    <property type="component" value="Unassembled WGS sequence"/>
</dbReference>
<keyword evidence="3" id="KW-0547">Nucleotide-binding</keyword>
<dbReference type="Gene3D" id="3.30.200.20">
    <property type="entry name" value="Phosphorylase Kinase, domain 1"/>
    <property type="match status" value="1"/>
</dbReference>
<keyword evidence="2" id="KW-0808">Transferase</keyword>
<dbReference type="InterPro" id="IPR002575">
    <property type="entry name" value="Aminoglycoside_PTrfase"/>
</dbReference>
<evidence type="ECO:0000313" key="8">
    <source>
        <dbReference type="EMBL" id="RUS73979.1"/>
    </source>
</evidence>
<evidence type="ECO:0000256" key="1">
    <source>
        <dbReference type="ARBA" id="ARBA00010165"/>
    </source>
</evidence>
<evidence type="ECO:0000256" key="6">
    <source>
        <dbReference type="SAM" id="MobiDB-lite"/>
    </source>
</evidence>
<sequence length="264" mass="29595">MFRQESASLTGDASSLTVAPLEHGYLNEVLRVTSADGSQSCVVKVFLPYAKFAGPSIPLEPERCRRQHDASEYMRSLVADCCETPLFCDDVNNILCLKDFPEHKIWREDLMTSCNLQLGGKLVDALVRLHSQSHVTRLGQAGFAQLKEKFSLLPKLTEFQHRYTFVLPFQANHRDNKPCDEKVREKIDEVIQDAVVIKAMQLAEEWLLQDNATCLIHGDLHCGAVLGKSSGQDVKASEIQRGRGEGGGGRRVTEREREEGERAR</sequence>
<evidence type="ECO:0000313" key="9">
    <source>
        <dbReference type="Proteomes" id="UP000271974"/>
    </source>
</evidence>
<evidence type="ECO:0000259" key="7">
    <source>
        <dbReference type="Pfam" id="PF01636"/>
    </source>
</evidence>
<accession>A0A433SXB3</accession>
<keyword evidence="4" id="KW-0418">Kinase</keyword>
<dbReference type="OrthoDB" id="6041500at2759"/>
<dbReference type="GO" id="GO:0005524">
    <property type="term" value="F:ATP binding"/>
    <property type="evidence" value="ECO:0007669"/>
    <property type="project" value="UniProtKB-KW"/>
</dbReference>
<dbReference type="InterPro" id="IPR011009">
    <property type="entry name" value="Kinase-like_dom_sf"/>
</dbReference>
<evidence type="ECO:0000256" key="4">
    <source>
        <dbReference type="ARBA" id="ARBA00022777"/>
    </source>
</evidence>
<reference evidence="8 9" key="1">
    <citation type="submission" date="2019-01" db="EMBL/GenBank/DDBJ databases">
        <title>A draft genome assembly of the solar-powered sea slug Elysia chlorotica.</title>
        <authorList>
            <person name="Cai H."/>
            <person name="Li Q."/>
            <person name="Fang X."/>
            <person name="Li J."/>
            <person name="Curtis N.E."/>
            <person name="Altenburger A."/>
            <person name="Shibata T."/>
            <person name="Feng M."/>
            <person name="Maeda T."/>
            <person name="Schwartz J.A."/>
            <person name="Shigenobu S."/>
            <person name="Lundholm N."/>
            <person name="Nishiyama T."/>
            <person name="Yang H."/>
            <person name="Hasebe M."/>
            <person name="Li S."/>
            <person name="Pierce S.K."/>
            <person name="Wang J."/>
        </authorList>
    </citation>
    <scope>NUCLEOTIDE SEQUENCE [LARGE SCALE GENOMIC DNA]</scope>
    <source>
        <strain evidence="8">EC2010</strain>
        <tissue evidence="8">Whole organism of an adult</tissue>
    </source>
</reference>
<dbReference type="PANTHER" id="PTHR34273">
    <property type="entry name" value="METHYLTHIORIBOSE KINASE"/>
    <property type="match status" value="1"/>
</dbReference>
<dbReference type="SUPFAM" id="SSF56112">
    <property type="entry name" value="Protein kinase-like (PK-like)"/>
    <property type="match status" value="1"/>
</dbReference>
<comment type="caution">
    <text evidence="8">The sequence shown here is derived from an EMBL/GenBank/DDBJ whole genome shotgun (WGS) entry which is preliminary data.</text>
</comment>
<organism evidence="8 9">
    <name type="scientific">Elysia chlorotica</name>
    <name type="common">Eastern emerald elysia</name>
    <name type="synonym">Sea slug</name>
    <dbReference type="NCBI Taxonomy" id="188477"/>
    <lineage>
        <taxon>Eukaryota</taxon>
        <taxon>Metazoa</taxon>
        <taxon>Spiralia</taxon>
        <taxon>Lophotrochozoa</taxon>
        <taxon>Mollusca</taxon>
        <taxon>Gastropoda</taxon>
        <taxon>Heterobranchia</taxon>
        <taxon>Euthyneura</taxon>
        <taxon>Panpulmonata</taxon>
        <taxon>Sacoglossa</taxon>
        <taxon>Placobranchoidea</taxon>
        <taxon>Plakobranchidae</taxon>
        <taxon>Elysia</taxon>
    </lineage>
</organism>
<keyword evidence="9" id="KW-1185">Reference proteome</keyword>
<keyword evidence="5" id="KW-0067">ATP-binding</keyword>
<name>A0A433SXB3_ELYCH</name>
<dbReference type="EMBL" id="RQTK01000878">
    <property type="protein sequence ID" value="RUS73979.1"/>
    <property type="molecule type" value="Genomic_DNA"/>
</dbReference>
<feature type="region of interest" description="Disordered" evidence="6">
    <location>
        <begin position="232"/>
        <end position="264"/>
    </location>
</feature>
<dbReference type="Pfam" id="PF01636">
    <property type="entry name" value="APH"/>
    <property type="match status" value="1"/>
</dbReference>
<gene>
    <name evidence="8" type="ORF">EGW08_018247</name>
</gene>
<evidence type="ECO:0000256" key="2">
    <source>
        <dbReference type="ARBA" id="ARBA00022679"/>
    </source>
</evidence>
<protein>
    <recommendedName>
        <fullName evidence="7">Aminoglycoside phosphotransferase domain-containing protein</fullName>
    </recommendedName>
</protein>
<dbReference type="PANTHER" id="PTHR34273:SF2">
    <property type="entry name" value="METHYLTHIORIBOSE KINASE"/>
    <property type="match status" value="1"/>
</dbReference>
<feature type="compositionally biased region" description="Basic and acidic residues" evidence="6">
    <location>
        <begin position="251"/>
        <end position="264"/>
    </location>
</feature>
<feature type="domain" description="Aminoglycoside phosphotransferase" evidence="7">
    <location>
        <begin position="18"/>
        <end position="225"/>
    </location>
</feature>
<evidence type="ECO:0000256" key="5">
    <source>
        <dbReference type="ARBA" id="ARBA00022840"/>
    </source>
</evidence>
<dbReference type="Gene3D" id="3.90.1200.10">
    <property type="match status" value="1"/>
</dbReference>
<feature type="compositionally biased region" description="Basic and acidic residues" evidence="6">
    <location>
        <begin position="235"/>
        <end position="244"/>
    </location>
</feature>
<proteinExistence type="inferred from homology"/>
<dbReference type="STRING" id="188477.A0A433SXB3"/>